<sequence>MASLYKVKKIPFPLRKGLKVFRSYLSDYYSLNKKYGIHEFASPNYINSGRMIAENSDGAYVGSGSSAIDMILEDGNERIGIDLKSVKMVGGGLSGESSLLQNFSAFGSNLDVLFQEKRANEIIRCFQKGLVKKYDDVMTEYNLTKLGHLWIIYKLNNVYFQYFELDATNLILSAVSSKATKSVVVDGIIPREFGVAKIYSSKKRLEVRLKSTAKKWLLFG</sequence>
<organism evidence="1">
    <name type="scientific">viral metagenome</name>
    <dbReference type="NCBI Taxonomy" id="1070528"/>
    <lineage>
        <taxon>unclassified sequences</taxon>
        <taxon>metagenomes</taxon>
        <taxon>organismal metagenomes</taxon>
    </lineage>
</organism>
<reference evidence="1" key="1">
    <citation type="journal article" date="2020" name="Nature">
        <title>Giant virus diversity and host interactions through global metagenomics.</title>
        <authorList>
            <person name="Schulz F."/>
            <person name="Roux S."/>
            <person name="Paez-Espino D."/>
            <person name="Jungbluth S."/>
            <person name="Walsh D.A."/>
            <person name="Denef V.J."/>
            <person name="McMahon K.D."/>
            <person name="Konstantinidis K.T."/>
            <person name="Eloe-Fadrosh E.A."/>
            <person name="Kyrpides N.C."/>
            <person name="Woyke T."/>
        </authorList>
    </citation>
    <scope>NUCLEOTIDE SEQUENCE</scope>
    <source>
        <strain evidence="1">GVMAG-M-3300005589-24</strain>
    </source>
</reference>
<dbReference type="AlphaFoldDB" id="A0A6C0EJR0"/>
<evidence type="ECO:0000313" key="1">
    <source>
        <dbReference type="EMBL" id="QHT29414.1"/>
    </source>
</evidence>
<dbReference type="EMBL" id="MN738877">
    <property type="protein sequence ID" value="QHT29414.1"/>
    <property type="molecule type" value="Genomic_DNA"/>
</dbReference>
<name>A0A6C0EJR0_9ZZZZ</name>
<proteinExistence type="predicted"/>
<accession>A0A6C0EJR0</accession>
<protein>
    <submittedName>
        <fullName evidence="1">Uncharacterized protein</fullName>
    </submittedName>
</protein>